<dbReference type="InterPro" id="IPR003594">
    <property type="entry name" value="HATPase_dom"/>
</dbReference>
<dbReference type="InterPro" id="IPR050482">
    <property type="entry name" value="Sensor_HK_TwoCompSys"/>
</dbReference>
<dbReference type="GO" id="GO:0046983">
    <property type="term" value="F:protein dimerization activity"/>
    <property type="evidence" value="ECO:0007669"/>
    <property type="project" value="InterPro"/>
</dbReference>
<dbReference type="Pfam" id="PF01590">
    <property type="entry name" value="GAF"/>
    <property type="match status" value="1"/>
</dbReference>
<dbReference type="Gene3D" id="3.30.565.10">
    <property type="entry name" value="Histidine kinase-like ATPase, C-terminal domain"/>
    <property type="match status" value="1"/>
</dbReference>
<dbReference type="CDD" id="cd16917">
    <property type="entry name" value="HATPase_UhpB-NarQ-NarX-like"/>
    <property type="match status" value="1"/>
</dbReference>
<dbReference type="PANTHER" id="PTHR24421:SF56">
    <property type="entry name" value="OXYGEN SENSOR HISTIDINE KINASE RESPONSE REGULATOR DOST"/>
    <property type="match status" value="1"/>
</dbReference>
<protein>
    <submittedName>
        <fullName evidence="6">Histidine kinase-, DNA gyrase B-, and HSP90-like ATPase</fullName>
    </submittedName>
</protein>
<dbReference type="SUPFAM" id="SSF55781">
    <property type="entry name" value="GAF domain-like"/>
    <property type="match status" value="2"/>
</dbReference>
<organism evidence="6 7">
    <name type="scientific">Microbacterium hydrocarbonoxydans</name>
    <dbReference type="NCBI Taxonomy" id="273678"/>
    <lineage>
        <taxon>Bacteria</taxon>
        <taxon>Bacillati</taxon>
        <taxon>Actinomycetota</taxon>
        <taxon>Actinomycetes</taxon>
        <taxon>Micrococcales</taxon>
        <taxon>Microbacteriaceae</taxon>
        <taxon>Microbacterium</taxon>
    </lineage>
</organism>
<keyword evidence="2 6" id="KW-0418">Kinase</keyword>
<dbReference type="GO" id="GO:0016020">
    <property type="term" value="C:membrane"/>
    <property type="evidence" value="ECO:0007669"/>
    <property type="project" value="InterPro"/>
</dbReference>
<dbReference type="InterPro" id="IPR011712">
    <property type="entry name" value="Sig_transdc_His_kin_sub3_dim/P"/>
</dbReference>
<gene>
    <name evidence="6" type="ORF">SAMN04489807_2031</name>
</gene>
<feature type="domain" description="GAF" evidence="4">
    <location>
        <begin position="218"/>
        <end position="361"/>
    </location>
</feature>
<accession>A0A1H4M6G9</accession>
<keyword evidence="3" id="KW-0902">Two-component regulatory system</keyword>
<dbReference type="GO" id="GO:0000155">
    <property type="term" value="F:phosphorelay sensor kinase activity"/>
    <property type="evidence" value="ECO:0007669"/>
    <property type="project" value="InterPro"/>
</dbReference>
<sequence length="565" mass="59988">MADDHLQVPGRRRTDPDKTIGESLDRAHLVLADQGRLRSLLRANQAVVEDIELAHVLRHIAEAAVALVEAQYGALGVIDRDGGLEQFIHVGMEEELAHQIGHLPEGLGILGAVIESEHPIRLDDLGEDPRSVGFPVHHPPMRSFLGVPIRVRDEIYGNLYLTNPAAGSFSEEDEELVLALASTAAIAIDNARRFEESRRLQRLSGALAEINAALLSPDAGDVFGVLAERVATLVDADVVCIVVSDTLTGDYRIETARGIGTESLEGVVVPASNTLISAAMSGGGVVVADGVTELLSEQQQNTGGSTVAVPLIVTGAPVGALCVTRDESGRRFSPEDLSTLAEFAAQAGLALALAQARVDRQRLDLIEERARIARDLHDNVIQRLFGTGLGLQALAARLPEHAIAISAQVAEIDAAIADFRTAIFTLQTSDPESVRHRLIDVANELAPMLQSPPRIAFAGPVDLLVTSRLAEDVIAVVREALSNVARHAHANSAEVSVSVTASLVTVLVEDDGVGVPEKLPRSSGTANLLMRAHAHGGTCEIERRSTGGTRVRWRVPLGSTSQASS</sequence>
<dbReference type="Proteomes" id="UP000183750">
    <property type="component" value="Unassembled WGS sequence"/>
</dbReference>
<dbReference type="AlphaFoldDB" id="A0A1H4M6G9"/>
<keyword evidence="7" id="KW-1185">Reference proteome</keyword>
<dbReference type="Gene3D" id="1.20.5.1930">
    <property type="match status" value="1"/>
</dbReference>
<evidence type="ECO:0000259" key="5">
    <source>
        <dbReference type="SMART" id="SM00387"/>
    </source>
</evidence>
<dbReference type="SMART" id="SM00387">
    <property type="entry name" value="HATPase_c"/>
    <property type="match status" value="1"/>
</dbReference>
<keyword evidence="1" id="KW-0808">Transferase</keyword>
<evidence type="ECO:0000313" key="7">
    <source>
        <dbReference type="Proteomes" id="UP000183750"/>
    </source>
</evidence>
<evidence type="ECO:0000313" key="6">
    <source>
        <dbReference type="EMBL" id="SEB78354.1"/>
    </source>
</evidence>
<evidence type="ECO:0000256" key="2">
    <source>
        <dbReference type="ARBA" id="ARBA00022777"/>
    </source>
</evidence>
<dbReference type="PANTHER" id="PTHR24421">
    <property type="entry name" value="NITRATE/NITRITE SENSOR PROTEIN NARX-RELATED"/>
    <property type="match status" value="1"/>
</dbReference>
<dbReference type="SMART" id="SM00065">
    <property type="entry name" value="GAF"/>
    <property type="match status" value="2"/>
</dbReference>
<dbReference type="Pfam" id="PF07730">
    <property type="entry name" value="HisKA_3"/>
    <property type="match status" value="1"/>
</dbReference>
<feature type="domain" description="Histidine kinase/HSP90-like ATPase" evidence="5">
    <location>
        <begin position="468"/>
        <end position="559"/>
    </location>
</feature>
<feature type="domain" description="GAF" evidence="4">
    <location>
        <begin position="52"/>
        <end position="198"/>
    </location>
</feature>
<dbReference type="InterPro" id="IPR029016">
    <property type="entry name" value="GAF-like_dom_sf"/>
</dbReference>
<dbReference type="EMBL" id="FNSQ01000005">
    <property type="protein sequence ID" value="SEB78354.1"/>
    <property type="molecule type" value="Genomic_DNA"/>
</dbReference>
<dbReference type="Pfam" id="PF13185">
    <property type="entry name" value="GAF_2"/>
    <property type="match status" value="1"/>
</dbReference>
<dbReference type="Gene3D" id="3.30.450.40">
    <property type="match status" value="2"/>
</dbReference>
<evidence type="ECO:0000259" key="4">
    <source>
        <dbReference type="SMART" id="SM00065"/>
    </source>
</evidence>
<dbReference type="SUPFAM" id="SSF55874">
    <property type="entry name" value="ATPase domain of HSP90 chaperone/DNA topoisomerase II/histidine kinase"/>
    <property type="match status" value="1"/>
</dbReference>
<reference evidence="7" key="1">
    <citation type="submission" date="2016-10" db="EMBL/GenBank/DDBJ databases">
        <authorList>
            <person name="Varghese N."/>
            <person name="Submissions S."/>
        </authorList>
    </citation>
    <scope>NUCLEOTIDE SEQUENCE [LARGE SCALE GENOMIC DNA]</scope>
    <source>
        <strain evidence="7">DSM 16089</strain>
    </source>
</reference>
<proteinExistence type="predicted"/>
<name>A0A1H4M6G9_9MICO</name>
<evidence type="ECO:0000256" key="3">
    <source>
        <dbReference type="ARBA" id="ARBA00023012"/>
    </source>
</evidence>
<dbReference type="InterPro" id="IPR003018">
    <property type="entry name" value="GAF"/>
</dbReference>
<dbReference type="Pfam" id="PF02518">
    <property type="entry name" value="HATPase_c"/>
    <property type="match status" value="1"/>
</dbReference>
<evidence type="ECO:0000256" key="1">
    <source>
        <dbReference type="ARBA" id="ARBA00022679"/>
    </source>
</evidence>
<dbReference type="InterPro" id="IPR036890">
    <property type="entry name" value="HATPase_C_sf"/>
</dbReference>